<feature type="region of interest" description="Disordered" evidence="1">
    <location>
        <begin position="1"/>
        <end position="54"/>
    </location>
</feature>
<feature type="compositionally biased region" description="Basic and acidic residues" evidence="1">
    <location>
        <begin position="1"/>
        <end position="10"/>
    </location>
</feature>
<dbReference type="SMART" id="SM00696">
    <property type="entry name" value="DM9"/>
    <property type="match status" value="1"/>
</dbReference>
<dbReference type="eggNOG" id="ENOG502SJVU">
    <property type="taxonomic scope" value="Eukaryota"/>
</dbReference>
<reference evidence="2 3" key="1">
    <citation type="journal article" date="2012" name="New Phytol.">
        <title>Insight into trade-off between wood decay and parasitism from the genome of a fungal forest pathogen.</title>
        <authorList>
            <person name="Olson A."/>
            <person name="Aerts A."/>
            <person name="Asiegbu F."/>
            <person name="Belbahri L."/>
            <person name="Bouzid O."/>
            <person name="Broberg A."/>
            <person name="Canback B."/>
            <person name="Coutinho P.M."/>
            <person name="Cullen D."/>
            <person name="Dalman K."/>
            <person name="Deflorio G."/>
            <person name="van Diepen L.T."/>
            <person name="Dunand C."/>
            <person name="Duplessis S."/>
            <person name="Durling M."/>
            <person name="Gonthier P."/>
            <person name="Grimwood J."/>
            <person name="Fossdal C.G."/>
            <person name="Hansson D."/>
            <person name="Henrissat B."/>
            <person name="Hietala A."/>
            <person name="Himmelstrand K."/>
            <person name="Hoffmeister D."/>
            <person name="Hogberg N."/>
            <person name="James T.Y."/>
            <person name="Karlsson M."/>
            <person name="Kohler A."/>
            <person name="Kues U."/>
            <person name="Lee Y.H."/>
            <person name="Lin Y.C."/>
            <person name="Lind M."/>
            <person name="Lindquist E."/>
            <person name="Lombard V."/>
            <person name="Lucas S."/>
            <person name="Lunden K."/>
            <person name="Morin E."/>
            <person name="Murat C."/>
            <person name="Park J."/>
            <person name="Raffaello T."/>
            <person name="Rouze P."/>
            <person name="Salamov A."/>
            <person name="Schmutz J."/>
            <person name="Solheim H."/>
            <person name="Stahlberg J."/>
            <person name="Velez H."/>
            <person name="de Vries R.P."/>
            <person name="Wiebenga A."/>
            <person name="Woodward S."/>
            <person name="Yakovlev I."/>
            <person name="Garbelotto M."/>
            <person name="Martin F."/>
            <person name="Grigoriev I.V."/>
            <person name="Stenlid J."/>
        </authorList>
    </citation>
    <scope>NUCLEOTIDE SEQUENCE [LARGE SCALE GENOMIC DNA]</scope>
    <source>
        <strain evidence="2 3">TC 32-1</strain>
    </source>
</reference>
<proteinExistence type="predicted"/>
<accession>W4KD94</accession>
<dbReference type="PANTHER" id="PTHR31649:SF1">
    <property type="entry name" value="FARNESOIC ACID O-METHYL TRANSFERASE DOMAIN-CONTAINING PROTEIN"/>
    <property type="match status" value="1"/>
</dbReference>
<dbReference type="InterPro" id="IPR006616">
    <property type="entry name" value="DM9_repeat"/>
</dbReference>
<evidence type="ECO:0000313" key="2">
    <source>
        <dbReference type="EMBL" id="ETW83061.1"/>
    </source>
</evidence>
<dbReference type="HOGENOM" id="CLU_066030_1_0_1"/>
<name>W4KD94_HETIT</name>
<dbReference type="AlphaFoldDB" id="W4KD94"/>
<evidence type="ECO:0000313" key="3">
    <source>
        <dbReference type="Proteomes" id="UP000030671"/>
    </source>
</evidence>
<dbReference type="EMBL" id="KI925457">
    <property type="protein sequence ID" value="ETW83061.1"/>
    <property type="molecule type" value="Genomic_DNA"/>
</dbReference>
<organism evidence="2 3">
    <name type="scientific">Heterobasidion irregulare (strain TC 32-1)</name>
    <dbReference type="NCBI Taxonomy" id="747525"/>
    <lineage>
        <taxon>Eukaryota</taxon>
        <taxon>Fungi</taxon>
        <taxon>Dikarya</taxon>
        <taxon>Basidiomycota</taxon>
        <taxon>Agaricomycotina</taxon>
        <taxon>Agaricomycetes</taxon>
        <taxon>Russulales</taxon>
        <taxon>Bondarzewiaceae</taxon>
        <taxon>Heterobasidion</taxon>
        <taxon>Heterobasidion annosum species complex</taxon>
    </lineage>
</organism>
<feature type="compositionally biased region" description="Pro residues" evidence="1">
    <location>
        <begin position="31"/>
        <end position="46"/>
    </location>
</feature>
<evidence type="ECO:0000256" key="1">
    <source>
        <dbReference type="SAM" id="MobiDB-lite"/>
    </source>
</evidence>
<dbReference type="OrthoDB" id="2142040at2759"/>
<dbReference type="PANTHER" id="PTHR31649">
    <property type="entry name" value="AGAP009604-PA"/>
    <property type="match status" value="1"/>
</dbReference>
<keyword evidence="3" id="KW-1185">Reference proteome</keyword>
<dbReference type="STRING" id="747525.W4KD94"/>
<sequence length="205" mass="22435">MHLNEADEQTHGSGHISMPNPTHVLDGKGNHPPPYVPHPQPQPQPSNFPSSGYRIPLTADAAFPDVQLTRYPPFFDADGTSPVFIGSAIFQSSVHPCKIAARLQPPCRVPYGGVEHEHRGRYDLLPFMPETMEWVRASHGRLPQDRRPVEGGYEDNGARLYHAVATVEGVQVPGKAGAHLGGCHVAFGGGEHVIKENYDVLCWKV</sequence>
<dbReference type="InParanoid" id="W4KD94"/>
<dbReference type="Proteomes" id="UP000030671">
    <property type="component" value="Unassembled WGS sequence"/>
</dbReference>
<gene>
    <name evidence="2" type="ORF">HETIRDRAFT_409024</name>
</gene>
<dbReference type="RefSeq" id="XP_009545345.1">
    <property type="nucleotide sequence ID" value="XM_009547050.1"/>
</dbReference>
<protein>
    <submittedName>
        <fullName evidence="2">Uncharacterized protein</fullName>
    </submittedName>
</protein>
<dbReference type="GeneID" id="20672747"/>
<dbReference type="KEGG" id="hir:HETIRDRAFT_409024"/>
<dbReference type="Pfam" id="PF11901">
    <property type="entry name" value="DM9"/>
    <property type="match status" value="1"/>
</dbReference>